<dbReference type="InterPro" id="IPR036390">
    <property type="entry name" value="WH_DNA-bd_sf"/>
</dbReference>
<dbReference type="Pfam" id="PF03551">
    <property type="entry name" value="PadR"/>
    <property type="match status" value="1"/>
</dbReference>
<feature type="domain" description="Transcription regulator PadR N-terminal" evidence="1">
    <location>
        <begin position="21"/>
        <end position="95"/>
    </location>
</feature>
<dbReference type="SUPFAM" id="SSF46785">
    <property type="entry name" value="Winged helix' DNA-binding domain"/>
    <property type="match status" value="1"/>
</dbReference>
<dbReference type="RefSeq" id="WP_072865871.1">
    <property type="nucleotide sequence ID" value="NZ_FQUI01000044.1"/>
</dbReference>
<dbReference type="InterPro" id="IPR052509">
    <property type="entry name" value="Metal_resp_DNA-bind_regulator"/>
</dbReference>
<dbReference type="AlphaFoldDB" id="A0A1M4ZNH3"/>
<proteinExistence type="predicted"/>
<evidence type="ECO:0000259" key="1">
    <source>
        <dbReference type="Pfam" id="PF03551"/>
    </source>
</evidence>
<reference evidence="2" key="1">
    <citation type="submission" date="2016-11" db="EMBL/GenBank/DDBJ databases">
        <authorList>
            <person name="Varghese N."/>
            <person name="Submissions S."/>
        </authorList>
    </citation>
    <scope>NUCLEOTIDE SEQUENCE [LARGE SCALE GENOMIC DNA]</scope>
    <source>
        <strain evidence="2">DSM 16785</strain>
    </source>
</reference>
<accession>A0A1M4ZNH3</accession>
<dbReference type="OrthoDB" id="9808017at2"/>
<dbReference type="PANTHER" id="PTHR33169">
    <property type="entry name" value="PADR-FAMILY TRANSCRIPTIONAL REGULATOR"/>
    <property type="match status" value="1"/>
</dbReference>
<evidence type="ECO:0000313" key="3">
    <source>
        <dbReference type="Proteomes" id="UP000184334"/>
    </source>
</evidence>
<dbReference type="Gene3D" id="1.10.10.10">
    <property type="entry name" value="Winged helix-like DNA-binding domain superfamily/Winged helix DNA-binding domain"/>
    <property type="match status" value="1"/>
</dbReference>
<dbReference type="InterPro" id="IPR036388">
    <property type="entry name" value="WH-like_DNA-bd_sf"/>
</dbReference>
<sequence length="119" mass="13821">MEDTNKCKVFNKSGKLICDLLLILIAEKPSYGYELSNRLCEMGITIPEGIGQKGRVYRALSDLEKKKEIKFDWDTTSSPPRKIYKITQKGKDRIKNFIIEMEEQIKVFKNFISKAKENI</sequence>
<name>A0A1M4ZNH3_MARH1</name>
<dbReference type="STRING" id="1122195.SAMN02745164_01979"/>
<gene>
    <name evidence="2" type="ORF">SAMN02745164_01979</name>
</gene>
<evidence type="ECO:0000313" key="2">
    <source>
        <dbReference type="EMBL" id="SHF19357.1"/>
    </source>
</evidence>
<dbReference type="InterPro" id="IPR005149">
    <property type="entry name" value="Tscrpt_reg_PadR_N"/>
</dbReference>
<keyword evidence="3" id="KW-1185">Reference proteome</keyword>
<dbReference type="EMBL" id="FQUI01000044">
    <property type="protein sequence ID" value="SHF19357.1"/>
    <property type="molecule type" value="Genomic_DNA"/>
</dbReference>
<protein>
    <submittedName>
        <fullName evidence="2">Transcriptional regulator PadR-like family protein</fullName>
    </submittedName>
</protein>
<organism evidence="2 3">
    <name type="scientific">Marinitoga hydrogenitolerans (strain DSM 16785 / JCM 12826 / AT1271)</name>
    <dbReference type="NCBI Taxonomy" id="1122195"/>
    <lineage>
        <taxon>Bacteria</taxon>
        <taxon>Thermotogati</taxon>
        <taxon>Thermotogota</taxon>
        <taxon>Thermotogae</taxon>
        <taxon>Petrotogales</taxon>
        <taxon>Petrotogaceae</taxon>
        <taxon>Marinitoga</taxon>
    </lineage>
</organism>
<dbReference type="Proteomes" id="UP000184334">
    <property type="component" value="Unassembled WGS sequence"/>
</dbReference>
<comment type="caution">
    <text evidence="2">The sequence shown here is derived from an EMBL/GenBank/DDBJ whole genome shotgun (WGS) entry which is preliminary data.</text>
</comment>
<dbReference type="PANTHER" id="PTHR33169:SF14">
    <property type="entry name" value="TRANSCRIPTIONAL REGULATOR RV3488"/>
    <property type="match status" value="1"/>
</dbReference>